<sequence length="212" mass="24183">MFEDGATPELRNIILFLENVRSLKLLGSLPRLMELELNGSNKPVLLPLLKESAKRIAEVILRSTMLNQVDLQVLAKKPNLQCLELLDSSYNESKLTFKKEEFLKLTLLTVDCPAINKITFTDGAVPKMEKITWTLSRIESLSGIKNLPKLNRLQLFGDMSPIRMRLVYTHGFTQEQQKQAKRGAEEDQEKDDVRFQLSCFTSKNWCISPSSP</sequence>
<dbReference type="AlphaFoldDB" id="A0A0D3HPE8"/>
<organism evidence="1">
    <name type="scientific">Oryza barthii</name>
    <dbReference type="NCBI Taxonomy" id="65489"/>
    <lineage>
        <taxon>Eukaryota</taxon>
        <taxon>Viridiplantae</taxon>
        <taxon>Streptophyta</taxon>
        <taxon>Embryophyta</taxon>
        <taxon>Tracheophyta</taxon>
        <taxon>Spermatophyta</taxon>
        <taxon>Magnoliopsida</taxon>
        <taxon>Liliopsida</taxon>
        <taxon>Poales</taxon>
        <taxon>Poaceae</taxon>
        <taxon>BOP clade</taxon>
        <taxon>Oryzoideae</taxon>
        <taxon>Oryzeae</taxon>
        <taxon>Oryzinae</taxon>
        <taxon>Oryza</taxon>
    </lineage>
</organism>
<evidence type="ECO:0000313" key="1">
    <source>
        <dbReference type="EnsemblPlants" id="OBART11G21180.1"/>
    </source>
</evidence>
<proteinExistence type="predicted"/>
<protein>
    <recommendedName>
        <fullName evidence="3">FBD domain-containing protein</fullName>
    </recommendedName>
</protein>
<dbReference type="Gramene" id="OBART11G21180.1">
    <property type="protein sequence ID" value="OBART11G21180.1"/>
    <property type="gene ID" value="OBART11G21180"/>
</dbReference>
<dbReference type="HOGENOM" id="CLU_1301355_0_0_1"/>
<dbReference type="Proteomes" id="UP000026960">
    <property type="component" value="Chromosome 11"/>
</dbReference>
<dbReference type="PaxDb" id="65489-OBART11G21180.1"/>
<dbReference type="SUPFAM" id="SSF52058">
    <property type="entry name" value="L domain-like"/>
    <property type="match status" value="1"/>
</dbReference>
<accession>A0A0D3HPE8</accession>
<keyword evidence="2" id="KW-1185">Reference proteome</keyword>
<evidence type="ECO:0000313" key="2">
    <source>
        <dbReference type="Proteomes" id="UP000026960"/>
    </source>
</evidence>
<reference evidence="1" key="1">
    <citation type="journal article" date="2009" name="Rice">
        <title>De Novo Next Generation Sequencing of Plant Genomes.</title>
        <authorList>
            <person name="Rounsley S."/>
            <person name="Marri P.R."/>
            <person name="Yu Y."/>
            <person name="He R."/>
            <person name="Sisneros N."/>
            <person name="Goicoechea J.L."/>
            <person name="Lee S.J."/>
            <person name="Angelova A."/>
            <person name="Kudrna D."/>
            <person name="Luo M."/>
            <person name="Affourtit J."/>
            <person name="Desany B."/>
            <person name="Knight J."/>
            <person name="Niazi F."/>
            <person name="Egholm M."/>
            <person name="Wing R.A."/>
        </authorList>
    </citation>
    <scope>NUCLEOTIDE SEQUENCE [LARGE SCALE GENOMIC DNA]</scope>
    <source>
        <strain evidence="1">cv. IRGC 105608</strain>
    </source>
</reference>
<evidence type="ECO:0008006" key="3">
    <source>
        <dbReference type="Google" id="ProtNLM"/>
    </source>
</evidence>
<name>A0A0D3HPE8_9ORYZ</name>
<reference evidence="1" key="2">
    <citation type="submission" date="2015-03" db="UniProtKB">
        <authorList>
            <consortium name="EnsemblPlants"/>
        </authorList>
    </citation>
    <scope>IDENTIFICATION</scope>
</reference>
<dbReference type="EnsemblPlants" id="OBART11G21180.1">
    <property type="protein sequence ID" value="OBART11G21180.1"/>
    <property type="gene ID" value="OBART11G21180"/>
</dbReference>